<dbReference type="GO" id="GO:0006355">
    <property type="term" value="P:regulation of DNA-templated transcription"/>
    <property type="evidence" value="ECO:0007669"/>
    <property type="project" value="InterPro"/>
</dbReference>
<evidence type="ECO:0000313" key="5">
    <source>
        <dbReference type="Proteomes" id="UP001174909"/>
    </source>
</evidence>
<proteinExistence type="inferred from homology"/>
<sequence>MEERGALCVQCRRRPAVLAWRPFCSERCKLFDLENWLDGCYRIPGQTDEPPRGGEPTDGET</sequence>
<gene>
    <name evidence="4" type="ORF">GBAR_LOCUS10618</name>
</gene>
<dbReference type="Pfam" id="PF03884">
    <property type="entry name" value="YacG"/>
    <property type="match status" value="1"/>
</dbReference>
<keyword evidence="5" id="KW-1185">Reference proteome</keyword>
<evidence type="ECO:0000256" key="3">
    <source>
        <dbReference type="ARBA" id="ARBA00023242"/>
    </source>
</evidence>
<dbReference type="SUPFAM" id="SSF57716">
    <property type="entry name" value="Glucocorticoid receptor-like (DNA-binding domain)"/>
    <property type="match status" value="1"/>
</dbReference>
<comment type="caution">
    <text evidence="4">The sequence shown here is derived from an EMBL/GenBank/DDBJ whole genome shotgun (WGS) entry which is preliminary data.</text>
</comment>
<dbReference type="InterPro" id="IPR013088">
    <property type="entry name" value="Znf_NHR/GATA"/>
</dbReference>
<keyword evidence="2" id="KW-0862">Zinc</keyword>
<reference evidence="4" key="1">
    <citation type="submission" date="2023-03" db="EMBL/GenBank/DDBJ databases">
        <authorList>
            <person name="Steffen K."/>
            <person name="Cardenas P."/>
        </authorList>
    </citation>
    <scope>NUCLEOTIDE SEQUENCE</scope>
</reference>
<dbReference type="GO" id="GO:0008270">
    <property type="term" value="F:zinc ion binding"/>
    <property type="evidence" value="ECO:0007669"/>
    <property type="project" value="InterPro"/>
</dbReference>
<dbReference type="InterPro" id="IPR005584">
    <property type="entry name" value="DNA_gyrase_inhibitor_YacG"/>
</dbReference>
<dbReference type="Gene3D" id="3.30.50.10">
    <property type="entry name" value="Erythroid Transcription Factor GATA-1, subunit A"/>
    <property type="match status" value="1"/>
</dbReference>
<dbReference type="HAMAP" id="MF_00649">
    <property type="entry name" value="DNA_gyrase_inhibitor_YacG"/>
    <property type="match status" value="1"/>
</dbReference>
<dbReference type="Proteomes" id="UP001174909">
    <property type="component" value="Unassembled WGS sequence"/>
</dbReference>
<dbReference type="EMBL" id="CASHTH010001635">
    <property type="protein sequence ID" value="CAI8017506.1"/>
    <property type="molecule type" value="Genomic_DNA"/>
</dbReference>
<dbReference type="PANTHER" id="PTHR36150">
    <property type="entry name" value="DNA GYRASE INHIBITOR YACG"/>
    <property type="match status" value="1"/>
</dbReference>
<accession>A0AA35RVW8</accession>
<keyword evidence="3" id="KW-0539">Nucleus</keyword>
<dbReference type="PANTHER" id="PTHR36150:SF1">
    <property type="entry name" value="DNA GYRASE INHIBITOR YACG"/>
    <property type="match status" value="1"/>
</dbReference>
<evidence type="ECO:0000256" key="1">
    <source>
        <dbReference type="ARBA" id="ARBA00022723"/>
    </source>
</evidence>
<protein>
    <submittedName>
        <fullName evidence="4">DNA gyrase inhibitor YacG</fullName>
    </submittedName>
</protein>
<dbReference type="AlphaFoldDB" id="A0AA35RVW8"/>
<organism evidence="4 5">
    <name type="scientific">Geodia barretti</name>
    <name type="common">Barrett's horny sponge</name>
    <dbReference type="NCBI Taxonomy" id="519541"/>
    <lineage>
        <taxon>Eukaryota</taxon>
        <taxon>Metazoa</taxon>
        <taxon>Porifera</taxon>
        <taxon>Demospongiae</taxon>
        <taxon>Heteroscleromorpha</taxon>
        <taxon>Tetractinellida</taxon>
        <taxon>Astrophorina</taxon>
        <taxon>Geodiidae</taxon>
        <taxon>Geodia</taxon>
    </lineage>
</organism>
<evidence type="ECO:0000313" key="4">
    <source>
        <dbReference type="EMBL" id="CAI8017506.1"/>
    </source>
</evidence>
<evidence type="ECO:0000256" key="2">
    <source>
        <dbReference type="ARBA" id="ARBA00022833"/>
    </source>
</evidence>
<keyword evidence="1" id="KW-0479">Metal-binding</keyword>
<name>A0AA35RVW8_GEOBA</name>